<feature type="transmembrane region" description="Helical" evidence="1">
    <location>
        <begin position="53"/>
        <end position="74"/>
    </location>
</feature>
<sequence length="261" mass="28050">MNNKKEKFARFGISTKGFVYCLIGALTLAAAFGMGGKKADSDGVLSTLGDQPFGQILLGITALGLLGFVFWRFYQAIVDPEDIGSDFKGIITRIGYSLSAVFYGLLAFTALKMIFNGGNQGSGGGRESAISTLLSKPYGQVLVGILGAIFLGKALYQFYRAYSGKFKKKVEAAELDNKVERWVLNTGYVGYTARGIVVGVISYLTFHAAFTADSDSAGGTKEAFSFLQNEFGTIVLAIIAAGLFAYGFFMFVKARYRSIGI</sequence>
<dbReference type="Proteomes" id="UP000611723">
    <property type="component" value="Unassembled WGS sequence"/>
</dbReference>
<keyword evidence="1" id="KW-0472">Membrane</keyword>
<proteinExistence type="predicted"/>
<evidence type="ECO:0000256" key="1">
    <source>
        <dbReference type="SAM" id="Phobius"/>
    </source>
</evidence>
<keyword evidence="1" id="KW-0812">Transmembrane</keyword>
<dbReference type="RefSeq" id="WP_201431650.1">
    <property type="nucleotide sequence ID" value="NZ_JAEQBW010000005.1"/>
</dbReference>
<gene>
    <name evidence="3" type="ORF">JKA74_13125</name>
</gene>
<feature type="transmembrane region" description="Helical" evidence="1">
    <location>
        <begin position="188"/>
        <end position="211"/>
    </location>
</feature>
<evidence type="ECO:0000313" key="3">
    <source>
        <dbReference type="EMBL" id="MBK6265978.1"/>
    </source>
</evidence>
<reference evidence="3" key="1">
    <citation type="submission" date="2021-01" db="EMBL/GenBank/DDBJ databases">
        <title>Marivirga aurantiaca sp. nov., isolated from intertidal surface sediments.</title>
        <authorList>
            <person name="Zhang M."/>
        </authorList>
    </citation>
    <scope>NUCLEOTIDE SEQUENCE</scope>
    <source>
        <strain evidence="3">S37H4</strain>
    </source>
</reference>
<dbReference type="InterPro" id="IPR009597">
    <property type="entry name" value="DUF1206"/>
</dbReference>
<comment type="caution">
    <text evidence="3">The sequence shown here is derived from an EMBL/GenBank/DDBJ whole genome shotgun (WGS) entry which is preliminary data.</text>
</comment>
<evidence type="ECO:0000259" key="2">
    <source>
        <dbReference type="Pfam" id="PF06724"/>
    </source>
</evidence>
<organism evidence="3 4">
    <name type="scientific">Marivirga aurantiaca</name>
    <dbReference type="NCBI Taxonomy" id="2802615"/>
    <lineage>
        <taxon>Bacteria</taxon>
        <taxon>Pseudomonadati</taxon>
        <taxon>Bacteroidota</taxon>
        <taxon>Cytophagia</taxon>
        <taxon>Cytophagales</taxon>
        <taxon>Marivirgaceae</taxon>
        <taxon>Marivirga</taxon>
    </lineage>
</organism>
<keyword evidence="4" id="KW-1185">Reference proteome</keyword>
<dbReference type="Pfam" id="PF06724">
    <property type="entry name" value="DUF1206"/>
    <property type="match status" value="3"/>
</dbReference>
<feature type="domain" description="DUF1206" evidence="2">
    <location>
        <begin position="94"/>
        <end position="163"/>
    </location>
</feature>
<feature type="transmembrane region" description="Helical" evidence="1">
    <location>
        <begin position="138"/>
        <end position="159"/>
    </location>
</feature>
<feature type="domain" description="DUF1206" evidence="2">
    <location>
        <begin position="189"/>
        <end position="257"/>
    </location>
</feature>
<dbReference type="EMBL" id="JAEQBW010000005">
    <property type="protein sequence ID" value="MBK6265978.1"/>
    <property type="molecule type" value="Genomic_DNA"/>
</dbReference>
<accession>A0A935CCE4</accession>
<evidence type="ECO:0000313" key="4">
    <source>
        <dbReference type="Proteomes" id="UP000611723"/>
    </source>
</evidence>
<dbReference type="AlphaFoldDB" id="A0A935CCE4"/>
<feature type="transmembrane region" description="Helical" evidence="1">
    <location>
        <begin position="12"/>
        <end position="33"/>
    </location>
</feature>
<feature type="transmembrane region" description="Helical" evidence="1">
    <location>
        <begin position="231"/>
        <end position="252"/>
    </location>
</feature>
<name>A0A935CCE4_9BACT</name>
<feature type="transmembrane region" description="Helical" evidence="1">
    <location>
        <begin position="94"/>
        <end position="115"/>
    </location>
</feature>
<feature type="domain" description="DUF1206" evidence="2">
    <location>
        <begin position="11"/>
        <end position="78"/>
    </location>
</feature>
<keyword evidence="1" id="KW-1133">Transmembrane helix</keyword>
<protein>
    <submittedName>
        <fullName evidence="3">DUF1206 domain-containing protein</fullName>
    </submittedName>
</protein>